<dbReference type="PROSITE" id="PS50943">
    <property type="entry name" value="HTH_CROC1"/>
    <property type="match status" value="1"/>
</dbReference>
<accession>A0A0F7JM38</accession>
<dbReference type="EMBL" id="CP011389">
    <property type="protein sequence ID" value="AKH17361.1"/>
    <property type="molecule type" value="Genomic_DNA"/>
</dbReference>
<dbReference type="AlphaFoldDB" id="A0A0F7JM38"/>
<reference evidence="8" key="2">
    <citation type="submission" date="2023-07" db="EMBL/GenBank/DDBJ databases">
        <title>Sorghum-associated microbial communities from plants grown in Nebraska, USA.</title>
        <authorList>
            <person name="Schachtman D."/>
        </authorList>
    </citation>
    <scope>NUCLEOTIDE SEQUENCE</scope>
    <source>
        <strain evidence="8">BE330</strain>
    </source>
</reference>
<gene>
    <name evidence="8" type="ORF">J2Y00_002785</name>
    <name evidence="7" type="ORF">SY84_10310</name>
</gene>
<dbReference type="KEGG" id="dch:SY84_10310"/>
<dbReference type="SUPFAM" id="SSF47413">
    <property type="entry name" value="lambda repressor-like DNA-binding domains"/>
    <property type="match status" value="1"/>
</dbReference>
<dbReference type="Proteomes" id="UP000034024">
    <property type="component" value="Chromosome"/>
</dbReference>
<dbReference type="GO" id="GO:0000976">
    <property type="term" value="F:transcription cis-regulatory region binding"/>
    <property type="evidence" value="ECO:0007669"/>
    <property type="project" value="TreeGrafter"/>
</dbReference>
<dbReference type="EMBL" id="JAVDQK010000006">
    <property type="protein sequence ID" value="MDR6219188.1"/>
    <property type="molecule type" value="Genomic_DNA"/>
</dbReference>
<evidence type="ECO:0000313" key="9">
    <source>
        <dbReference type="Proteomes" id="UP000034024"/>
    </source>
</evidence>
<evidence type="ECO:0000259" key="5">
    <source>
        <dbReference type="PROSITE" id="PS50932"/>
    </source>
</evidence>
<evidence type="ECO:0000259" key="6">
    <source>
        <dbReference type="PROSITE" id="PS50943"/>
    </source>
</evidence>
<dbReference type="InterPro" id="IPR000843">
    <property type="entry name" value="HTH_LacI"/>
</dbReference>
<feature type="domain" description="HTH lacI-type" evidence="5">
    <location>
        <begin position="5"/>
        <end position="59"/>
    </location>
</feature>
<protein>
    <submittedName>
        <fullName evidence="8">LacI family transcriptional regulator</fullName>
    </submittedName>
</protein>
<dbReference type="RefSeq" id="WP_046843929.1">
    <property type="nucleotide sequence ID" value="NZ_CP011389.1"/>
</dbReference>
<organism evidence="7 9">
    <name type="scientific">Deinococcus soli</name>
    <name type="common">ex Cha et al. 2016</name>
    <dbReference type="NCBI Taxonomy" id="1309411"/>
    <lineage>
        <taxon>Bacteria</taxon>
        <taxon>Thermotogati</taxon>
        <taxon>Deinococcota</taxon>
        <taxon>Deinococci</taxon>
        <taxon>Deinococcales</taxon>
        <taxon>Deinococcaceae</taxon>
        <taxon>Deinococcus</taxon>
    </lineage>
</organism>
<dbReference type="Gene3D" id="3.40.50.2300">
    <property type="match status" value="2"/>
</dbReference>
<evidence type="ECO:0000313" key="8">
    <source>
        <dbReference type="EMBL" id="MDR6219188.1"/>
    </source>
</evidence>
<sequence length="353" mass="38146">MMEAVTLAQVAREAGVSPSTVSRILNGTANVTPEKRARVESVITRLNYRPNPQAQALAGGRSLTIGVITPTLNSTFYGEALAGIEAALNDTPYHPIVISGQWRTEREQEALDLLLARRVDAVIMMGGILDDQILTHVARRVPLIAVGRDVRGLDHSCIVLDNTKAMQQVARHLLDLGHRQFAYISGAERQQDAMERRTAFLGYLEAHGVTVPPELIQVGRYTEEGGLEAAEAILNAGRPFTALVCANDQMALGARLALYRRGVSVPGDVSLTGFDDVFTSSLMTPPLTTVRQAIYDIGLTAAREALNLLDGQPVVRQVFEPDLIIRESTAAPARPRPAARARRGVTAMSTPDG</sequence>
<name>A0A0F7JM38_9DEIO</name>
<dbReference type="PRINTS" id="PR00036">
    <property type="entry name" value="HTHLACI"/>
</dbReference>
<dbReference type="Proteomes" id="UP001185331">
    <property type="component" value="Unassembled WGS sequence"/>
</dbReference>
<evidence type="ECO:0000256" key="3">
    <source>
        <dbReference type="ARBA" id="ARBA00023163"/>
    </source>
</evidence>
<dbReference type="CDD" id="cd01392">
    <property type="entry name" value="HTH_LacI"/>
    <property type="match status" value="1"/>
</dbReference>
<dbReference type="OrthoDB" id="9785825at2"/>
<dbReference type="Pfam" id="PF13377">
    <property type="entry name" value="Peripla_BP_3"/>
    <property type="match status" value="1"/>
</dbReference>
<dbReference type="PROSITE" id="PS50932">
    <property type="entry name" value="HTH_LACI_2"/>
    <property type="match status" value="1"/>
</dbReference>
<dbReference type="SMART" id="SM00354">
    <property type="entry name" value="HTH_LACI"/>
    <property type="match status" value="1"/>
</dbReference>
<dbReference type="InterPro" id="IPR001387">
    <property type="entry name" value="Cro/C1-type_HTH"/>
</dbReference>
<dbReference type="Pfam" id="PF00356">
    <property type="entry name" value="LacI"/>
    <property type="match status" value="1"/>
</dbReference>
<feature type="domain" description="HTH cro/C1-type" evidence="6">
    <location>
        <begin position="6"/>
        <end position="35"/>
    </location>
</feature>
<dbReference type="PANTHER" id="PTHR30146:SF109">
    <property type="entry name" value="HTH-TYPE TRANSCRIPTIONAL REGULATOR GALS"/>
    <property type="match status" value="1"/>
</dbReference>
<evidence type="ECO:0000313" key="7">
    <source>
        <dbReference type="EMBL" id="AKH17361.1"/>
    </source>
</evidence>
<dbReference type="InterPro" id="IPR010982">
    <property type="entry name" value="Lambda_DNA-bd_dom_sf"/>
</dbReference>
<dbReference type="PATRIC" id="fig|1309411.5.peg.2094"/>
<proteinExistence type="predicted"/>
<keyword evidence="2" id="KW-0238">DNA-binding</keyword>
<dbReference type="SUPFAM" id="SSF53822">
    <property type="entry name" value="Periplasmic binding protein-like I"/>
    <property type="match status" value="1"/>
</dbReference>
<keyword evidence="3" id="KW-0804">Transcription</keyword>
<feature type="region of interest" description="Disordered" evidence="4">
    <location>
        <begin position="331"/>
        <end position="353"/>
    </location>
</feature>
<dbReference type="PANTHER" id="PTHR30146">
    <property type="entry name" value="LACI-RELATED TRANSCRIPTIONAL REPRESSOR"/>
    <property type="match status" value="1"/>
</dbReference>
<reference evidence="7 9" key="1">
    <citation type="submission" date="2015-01" db="EMBL/GenBank/DDBJ databases">
        <title>Deinococcus soli/N5/whole genome sequencing.</title>
        <authorList>
            <person name="Kim M.K."/>
            <person name="Srinivasan S."/>
            <person name="Lee J.-J."/>
        </authorList>
    </citation>
    <scope>NUCLEOTIDE SEQUENCE [LARGE SCALE GENOMIC DNA]</scope>
    <source>
        <strain evidence="7 9">N5</strain>
    </source>
</reference>
<dbReference type="InterPro" id="IPR028082">
    <property type="entry name" value="Peripla_BP_I"/>
</dbReference>
<evidence type="ECO:0000256" key="4">
    <source>
        <dbReference type="SAM" id="MobiDB-lite"/>
    </source>
</evidence>
<keyword evidence="9" id="KW-1185">Reference proteome</keyword>
<dbReference type="InterPro" id="IPR046335">
    <property type="entry name" value="LacI/GalR-like_sensor"/>
</dbReference>
<dbReference type="GO" id="GO:0003700">
    <property type="term" value="F:DNA-binding transcription factor activity"/>
    <property type="evidence" value="ECO:0007669"/>
    <property type="project" value="TreeGrafter"/>
</dbReference>
<keyword evidence="1" id="KW-0805">Transcription regulation</keyword>
<evidence type="ECO:0000256" key="2">
    <source>
        <dbReference type="ARBA" id="ARBA00023125"/>
    </source>
</evidence>
<evidence type="ECO:0000256" key="1">
    <source>
        <dbReference type="ARBA" id="ARBA00023015"/>
    </source>
</evidence>
<dbReference type="Gene3D" id="1.10.260.40">
    <property type="entry name" value="lambda repressor-like DNA-binding domains"/>
    <property type="match status" value="1"/>
</dbReference>